<dbReference type="CDD" id="cd06091">
    <property type="entry name" value="KOW_NusG"/>
    <property type="match status" value="1"/>
</dbReference>
<protein>
    <recommendedName>
        <fullName evidence="4 5">50S ribosomal protein L24</fullName>
    </recommendedName>
</protein>
<evidence type="ECO:0000259" key="6">
    <source>
        <dbReference type="SMART" id="SM00739"/>
    </source>
</evidence>
<keyword evidence="8" id="KW-1185">Reference proteome</keyword>
<reference evidence="7" key="1">
    <citation type="submission" date="2022-09" db="EMBL/GenBank/DDBJ databases">
        <title>Actin cytoskeleton and complex cell architecture in an #Asgard archaeon.</title>
        <authorList>
            <person name="Ponce Toledo R.I."/>
            <person name="Schleper C."/>
            <person name="Rodrigues Oliveira T."/>
            <person name="Wollweber F."/>
            <person name="Xu J."/>
            <person name="Rittmann S."/>
            <person name="Klingl A."/>
            <person name="Pilhofer M."/>
        </authorList>
    </citation>
    <scope>NUCLEOTIDE SEQUENCE</scope>
    <source>
        <strain evidence="7">B-35</strain>
    </source>
</reference>
<keyword evidence="3" id="KW-0687">Ribonucleoprotein</keyword>
<evidence type="ECO:0000313" key="8">
    <source>
        <dbReference type="Proteomes" id="UP001208689"/>
    </source>
</evidence>
<comment type="similarity">
    <text evidence="1">Belongs to the universal ribosomal protein uL24 family.</text>
</comment>
<dbReference type="NCBIfam" id="TIGR01080">
    <property type="entry name" value="rplX_A_E"/>
    <property type="match status" value="1"/>
</dbReference>
<dbReference type="InterPro" id="IPR005756">
    <property type="entry name" value="Ribosomal_uL24_euk/arc"/>
</dbReference>
<dbReference type="Gene3D" id="2.30.30.30">
    <property type="match status" value="1"/>
</dbReference>
<evidence type="ECO:0000256" key="1">
    <source>
        <dbReference type="ARBA" id="ARBA00010618"/>
    </source>
</evidence>
<dbReference type="Proteomes" id="UP001208689">
    <property type="component" value="Chromosome"/>
</dbReference>
<evidence type="ECO:0000256" key="2">
    <source>
        <dbReference type="ARBA" id="ARBA00022980"/>
    </source>
</evidence>
<dbReference type="EMBL" id="CP104013">
    <property type="protein sequence ID" value="UYP47272.1"/>
    <property type="molecule type" value="Genomic_DNA"/>
</dbReference>
<dbReference type="InterPro" id="IPR014722">
    <property type="entry name" value="Rib_uL2_dom2"/>
</dbReference>
<proteinExistence type="inferred from homology"/>
<accession>A0ABY6HY79</accession>
<evidence type="ECO:0000256" key="4">
    <source>
        <dbReference type="ARBA" id="ARBA00035478"/>
    </source>
</evidence>
<dbReference type="InterPro" id="IPR008991">
    <property type="entry name" value="Translation_prot_SH3-like_sf"/>
</dbReference>
<sequence>MRIKSKKPVKQRYALRNIKNHQVSKVFTIPLDEPLQAQYGVKRMPLRIGDSVRIVSGEFEGIEGSILSLDKRKRRVTIEEATLQKRDGSNYFVPVAISKLILTKFETKKAKKKIDAWREDRMIGRKEKLEEILPTGPKKVKGGK</sequence>
<dbReference type="SMART" id="SM00739">
    <property type="entry name" value="KOW"/>
    <property type="match status" value="1"/>
</dbReference>
<dbReference type="PANTHER" id="PTHR11143">
    <property type="entry name" value="60S RIBOSOMAL PROTEIN L26 FAMILY MEMBER"/>
    <property type="match status" value="1"/>
</dbReference>
<evidence type="ECO:0000256" key="5">
    <source>
        <dbReference type="NCBIfam" id="TIGR01080"/>
    </source>
</evidence>
<gene>
    <name evidence="7" type="ORF">NEF87_003557</name>
</gene>
<name>A0ABY6HY79_9ARCH</name>
<feature type="domain" description="KOW" evidence="6">
    <location>
        <begin position="45"/>
        <end position="72"/>
    </location>
</feature>
<organism evidence="7 8">
    <name type="scientific">Candidatus Lokiarchaeum ossiferum</name>
    <dbReference type="NCBI Taxonomy" id="2951803"/>
    <lineage>
        <taxon>Archaea</taxon>
        <taxon>Promethearchaeati</taxon>
        <taxon>Promethearchaeota</taxon>
        <taxon>Promethearchaeia</taxon>
        <taxon>Promethearchaeales</taxon>
        <taxon>Promethearchaeaceae</taxon>
        <taxon>Candidatus Lokiarchaeum</taxon>
    </lineage>
</organism>
<dbReference type="Pfam" id="PF00467">
    <property type="entry name" value="KOW"/>
    <property type="match status" value="1"/>
</dbReference>
<dbReference type="InterPro" id="IPR005824">
    <property type="entry name" value="KOW"/>
</dbReference>
<evidence type="ECO:0000256" key="3">
    <source>
        <dbReference type="ARBA" id="ARBA00023274"/>
    </source>
</evidence>
<evidence type="ECO:0000313" key="7">
    <source>
        <dbReference type="EMBL" id="UYP47272.1"/>
    </source>
</evidence>
<dbReference type="Pfam" id="PF16906">
    <property type="entry name" value="Ribosomal_L26"/>
    <property type="match status" value="1"/>
</dbReference>
<dbReference type="SUPFAM" id="SSF50104">
    <property type="entry name" value="Translation proteins SH3-like domain"/>
    <property type="match status" value="1"/>
</dbReference>
<keyword evidence="2" id="KW-0689">Ribosomal protein</keyword>